<evidence type="ECO:0000256" key="5">
    <source>
        <dbReference type="ARBA" id="ARBA00022723"/>
    </source>
</evidence>
<dbReference type="GO" id="GO:0008270">
    <property type="term" value="F:zinc ion binding"/>
    <property type="evidence" value="ECO:0007669"/>
    <property type="project" value="UniProtKB-KW"/>
</dbReference>
<evidence type="ECO:0000259" key="13">
    <source>
        <dbReference type="PROSITE" id="PS50802"/>
    </source>
</evidence>
<dbReference type="PROSITE" id="PS50199">
    <property type="entry name" value="ZF_RANBP2_2"/>
    <property type="match status" value="1"/>
</dbReference>
<feature type="domain" description="OTU" evidence="13">
    <location>
        <begin position="225"/>
        <end position="384"/>
    </location>
</feature>
<dbReference type="InterPro" id="IPR051346">
    <property type="entry name" value="OTU_Deubiquitinase"/>
</dbReference>
<evidence type="ECO:0000256" key="6">
    <source>
        <dbReference type="ARBA" id="ARBA00022771"/>
    </source>
</evidence>
<keyword evidence="15" id="KW-1185">Reference proteome</keyword>
<dbReference type="PANTHER" id="PTHR13367">
    <property type="entry name" value="UBIQUITIN THIOESTERASE"/>
    <property type="match status" value="1"/>
</dbReference>
<reference evidence="14 15" key="2">
    <citation type="submission" date="2018-11" db="EMBL/GenBank/DDBJ databases">
        <authorList>
            <consortium name="Pathogen Informatics"/>
        </authorList>
    </citation>
    <scope>NUCLEOTIDE SEQUENCE [LARGE SCALE GENOMIC DNA]</scope>
</reference>
<dbReference type="AlphaFoldDB" id="A0A0R3T395"/>
<dbReference type="InterPro" id="IPR001876">
    <property type="entry name" value="Znf_RanBP2"/>
</dbReference>
<evidence type="ECO:0000256" key="1">
    <source>
        <dbReference type="ARBA" id="ARBA00000707"/>
    </source>
</evidence>
<dbReference type="GO" id="GO:0005737">
    <property type="term" value="C:cytoplasm"/>
    <property type="evidence" value="ECO:0007669"/>
    <property type="project" value="TreeGrafter"/>
</dbReference>
<dbReference type="PROSITE" id="PS50802">
    <property type="entry name" value="OTU"/>
    <property type="match status" value="1"/>
</dbReference>
<evidence type="ECO:0000313" key="14">
    <source>
        <dbReference type="EMBL" id="VDN97325.1"/>
    </source>
</evidence>
<keyword evidence="4" id="KW-0645">Protease</keyword>
<dbReference type="Pfam" id="PF02338">
    <property type="entry name" value="OTU"/>
    <property type="match status" value="1"/>
</dbReference>
<reference evidence="16" key="1">
    <citation type="submission" date="2017-02" db="UniProtKB">
        <authorList>
            <consortium name="WormBaseParasite"/>
        </authorList>
    </citation>
    <scope>IDENTIFICATION</scope>
</reference>
<accession>A0A0R3T395</accession>
<name>A0A0R3T395_RODNA</name>
<evidence type="ECO:0000256" key="3">
    <source>
        <dbReference type="ARBA" id="ARBA00012759"/>
    </source>
</evidence>
<keyword evidence="6 11" id="KW-0863">Zinc-finger</keyword>
<dbReference type="GO" id="GO:0070530">
    <property type="term" value="F:K63-linked polyubiquitin modification-dependent protein binding"/>
    <property type="evidence" value="ECO:0007669"/>
    <property type="project" value="TreeGrafter"/>
</dbReference>
<dbReference type="GO" id="GO:0004843">
    <property type="term" value="F:cysteine-type deubiquitinase activity"/>
    <property type="evidence" value="ECO:0007669"/>
    <property type="project" value="UniProtKB-EC"/>
</dbReference>
<evidence type="ECO:0000256" key="9">
    <source>
        <dbReference type="ARBA" id="ARBA00022807"/>
    </source>
</evidence>
<feature type="domain" description="RanBP2-type" evidence="12">
    <location>
        <begin position="7"/>
        <end position="36"/>
    </location>
</feature>
<proteinExistence type="inferred from homology"/>
<dbReference type="EC" id="3.4.19.12" evidence="3"/>
<dbReference type="PANTHER" id="PTHR13367:SF28">
    <property type="entry name" value="UBIQUITIN THIOESTERASE ZRANB1"/>
    <property type="match status" value="1"/>
</dbReference>
<organism evidence="16">
    <name type="scientific">Rodentolepis nana</name>
    <name type="common">Dwarf tapeworm</name>
    <name type="synonym">Hymenolepis nana</name>
    <dbReference type="NCBI Taxonomy" id="102285"/>
    <lineage>
        <taxon>Eukaryota</taxon>
        <taxon>Metazoa</taxon>
        <taxon>Spiralia</taxon>
        <taxon>Lophotrochozoa</taxon>
        <taxon>Platyhelminthes</taxon>
        <taxon>Cestoda</taxon>
        <taxon>Eucestoda</taxon>
        <taxon>Cyclophyllidea</taxon>
        <taxon>Hymenolepididae</taxon>
        <taxon>Rodentolepis</taxon>
    </lineage>
</organism>
<sequence length="518" mass="57804">MFSSCSDNDGWPCPLCSHPNAKESRQCSECESLKPETCPSLSYVHDEYASSVATRSREINSPIQVTASQHIPNVLSDVVPFSANLSNTISQASQLNAFASDQMSCFPNGTQPVTNFNSSVTNGKSIKTSQELSAVEPLLTWQKYSAQSRDIRTAVAVSLRESDGEFVCNYLQKNGNFFIPAELRSLPMPIQAKLFSMVCDIPVQKELEKKAINWWLDNFEHTSRLIALLNRANGDCLLDSLMQASFGVVDSDSFLRKILASSFLSCKQILYEIWFEHEKQEADAAEYELSKDQVLKEWQSCLKVATSSNEPLEQIHIFILANIFRRPIIVYSVESVLSLTDDLPLEYSKFQGIYLPFLWEKDVCLKVPLVVGYTPGHFSALVPIAPFPTADSSEISQSIVGDTFIFLPLFDIENTPMPVHFSERMFTSAQYSGAATEDLIRDWMVTITTPDDQLWVKVSHTNQNDVADALFGAWMEANFRNDTSTASRPGSPNEMLFAGIDVPFSADKTTKEKSSSTL</sequence>
<dbReference type="GO" id="GO:0071947">
    <property type="term" value="P:protein deubiquitination involved in ubiquitin-dependent protein catabolic process"/>
    <property type="evidence" value="ECO:0007669"/>
    <property type="project" value="TreeGrafter"/>
</dbReference>
<evidence type="ECO:0000256" key="4">
    <source>
        <dbReference type="ARBA" id="ARBA00022670"/>
    </source>
</evidence>
<evidence type="ECO:0000313" key="15">
    <source>
        <dbReference type="Proteomes" id="UP000278807"/>
    </source>
</evidence>
<dbReference type="PROSITE" id="PS01358">
    <property type="entry name" value="ZF_RANBP2_1"/>
    <property type="match status" value="1"/>
</dbReference>
<dbReference type="STRING" id="102285.A0A0R3T395"/>
<dbReference type="OrthoDB" id="6275030at2759"/>
<evidence type="ECO:0000256" key="7">
    <source>
        <dbReference type="ARBA" id="ARBA00022786"/>
    </source>
</evidence>
<dbReference type="Proteomes" id="UP000278807">
    <property type="component" value="Unassembled WGS sequence"/>
</dbReference>
<keyword evidence="5" id="KW-0479">Metal-binding</keyword>
<gene>
    <name evidence="14" type="ORF">HNAJ_LOCUS1466</name>
</gene>
<keyword evidence="7" id="KW-0833">Ubl conjugation pathway</keyword>
<evidence type="ECO:0000313" key="16">
    <source>
        <dbReference type="WBParaSite" id="HNAJ_0000146701-mRNA-1"/>
    </source>
</evidence>
<evidence type="ECO:0000256" key="2">
    <source>
        <dbReference type="ARBA" id="ARBA00005865"/>
    </source>
</evidence>
<evidence type="ECO:0000259" key="12">
    <source>
        <dbReference type="PROSITE" id="PS50199"/>
    </source>
</evidence>
<keyword evidence="9" id="KW-0788">Thiol protease</keyword>
<dbReference type="WBParaSite" id="HNAJ_0000146701-mRNA-1">
    <property type="protein sequence ID" value="HNAJ_0000146701-mRNA-1"/>
    <property type="gene ID" value="HNAJ_0000146701"/>
</dbReference>
<evidence type="ECO:0000256" key="10">
    <source>
        <dbReference type="ARBA" id="ARBA00022833"/>
    </source>
</evidence>
<evidence type="ECO:0000256" key="8">
    <source>
        <dbReference type="ARBA" id="ARBA00022801"/>
    </source>
</evidence>
<keyword evidence="8" id="KW-0378">Hydrolase</keyword>
<protein>
    <recommendedName>
        <fullName evidence="3">ubiquitinyl hydrolase 1</fullName>
        <ecNumber evidence="3">3.4.19.12</ecNumber>
    </recommendedName>
</protein>
<dbReference type="EMBL" id="UZAE01000574">
    <property type="protein sequence ID" value="VDN97325.1"/>
    <property type="molecule type" value="Genomic_DNA"/>
</dbReference>
<keyword evidence="10" id="KW-0862">Zinc</keyword>
<comment type="similarity">
    <text evidence="2">Belongs to the peptidase C64 family.</text>
</comment>
<dbReference type="GO" id="GO:0005634">
    <property type="term" value="C:nucleus"/>
    <property type="evidence" value="ECO:0007669"/>
    <property type="project" value="TreeGrafter"/>
</dbReference>
<dbReference type="InterPro" id="IPR003323">
    <property type="entry name" value="OTU_dom"/>
</dbReference>
<evidence type="ECO:0000256" key="11">
    <source>
        <dbReference type="PROSITE-ProRule" id="PRU00322"/>
    </source>
</evidence>
<comment type="catalytic activity">
    <reaction evidence="1">
        <text>Thiol-dependent hydrolysis of ester, thioester, amide, peptide and isopeptide bonds formed by the C-terminal Gly of ubiquitin (a 76-residue protein attached to proteins as an intracellular targeting signal).</text>
        <dbReference type="EC" id="3.4.19.12"/>
    </reaction>
</comment>